<evidence type="ECO:0000313" key="1">
    <source>
        <dbReference type="EMBL" id="SMP13465.1"/>
    </source>
</evidence>
<reference evidence="1 2" key="1">
    <citation type="submission" date="2017-05" db="EMBL/GenBank/DDBJ databases">
        <authorList>
            <person name="Varghese N."/>
            <person name="Submissions S."/>
        </authorList>
    </citation>
    <scope>NUCLEOTIDE SEQUENCE [LARGE SCALE GENOMIC DNA]</scope>
    <source>
        <strain evidence="1 2">DSM 29734</strain>
    </source>
</reference>
<dbReference type="RefSeq" id="WP_283425240.1">
    <property type="nucleotide sequence ID" value="NZ_FXTY01000002.1"/>
</dbReference>
<sequence>MTRFVIHLPAHQLPGVRNGPAAFYRQLGAALSNAGGEVELRERMYLRAHAGFEPEAFHFVHQGLVEMSNVLNTGPSYLQDFWYADPNGVFGLSSIYDLEFDPETVRPERAAKFSGWLRERLLEPRLSKHGQPAEATEYPSGAIAVFLQGESLPVKRAAYTDEASMVAALIAARGGREVLIKRHPRNKAEESWPQIEALAAQSDGVQIVDGNLHDILKNAALCASISSSVAVEAMLHRVPSLTFGRVDFHHCTQTVQDLLQVPDAIEAAWTRDWPFEPFLFWFFRHHCLDMKAKTWRDKLNKRMGVFALKGLN</sequence>
<dbReference type="EMBL" id="FXTY01000002">
    <property type="protein sequence ID" value="SMP13465.1"/>
    <property type="molecule type" value="Genomic_DNA"/>
</dbReference>
<gene>
    <name evidence="1" type="ORF">SAMN06265373_102505</name>
</gene>
<comment type="caution">
    <text evidence="1">The sequence shown here is derived from an EMBL/GenBank/DDBJ whole genome shotgun (WGS) entry which is preliminary data.</text>
</comment>
<evidence type="ECO:0000313" key="2">
    <source>
        <dbReference type="Proteomes" id="UP001157961"/>
    </source>
</evidence>
<name>A0ABY1NMG2_9RHOB</name>
<organism evidence="1 2">
    <name type="scientific">Shimia sagamensis</name>
    <dbReference type="NCBI Taxonomy" id="1566352"/>
    <lineage>
        <taxon>Bacteria</taxon>
        <taxon>Pseudomonadati</taxon>
        <taxon>Pseudomonadota</taxon>
        <taxon>Alphaproteobacteria</taxon>
        <taxon>Rhodobacterales</taxon>
        <taxon>Roseobacteraceae</taxon>
    </lineage>
</organism>
<protein>
    <recommendedName>
        <fullName evidence="3">Capsule polysaccharide biosynthesis protein</fullName>
    </recommendedName>
</protein>
<dbReference type="Proteomes" id="UP001157961">
    <property type="component" value="Unassembled WGS sequence"/>
</dbReference>
<proteinExistence type="predicted"/>
<keyword evidence="2" id="KW-1185">Reference proteome</keyword>
<evidence type="ECO:0008006" key="3">
    <source>
        <dbReference type="Google" id="ProtNLM"/>
    </source>
</evidence>
<accession>A0ABY1NMG2</accession>